<comment type="caution">
    <text evidence="2">The sequence shown here is derived from an EMBL/GenBank/DDBJ whole genome shotgun (WGS) entry which is preliminary data.</text>
</comment>
<keyword evidence="3" id="KW-1185">Reference proteome</keyword>
<dbReference type="AlphaFoldDB" id="A0AAN9MSG9"/>
<name>A0AAN9MSG9_CANGL</name>
<dbReference type="Proteomes" id="UP001367508">
    <property type="component" value="Unassembled WGS sequence"/>
</dbReference>
<reference evidence="2 3" key="1">
    <citation type="submission" date="2024-01" db="EMBL/GenBank/DDBJ databases">
        <title>The genomes of 5 underutilized Papilionoideae crops provide insights into root nodulation and disease resistanc.</title>
        <authorList>
            <person name="Jiang F."/>
        </authorList>
    </citation>
    <scope>NUCLEOTIDE SEQUENCE [LARGE SCALE GENOMIC DNA]</scope>
    <source>
        <strain evidence="2">LVBAO_FW01</strain>
        <tissue evidence="2">Leaves</tissue>
    </source>
</reference>
<evidence type="ECO:0000313" key="3">
    <source>
        <dbReference type="Proteomes" id="UP001367508"/>
    </source>
</evidence>
<evidence type="ECO:0000313" key="2">
    <source>
        <dbReference type="EMBL" id="KAK7360059.1"/>
    </source>
</evidence>
<keyword evidence="1" id="KW-0472">Membrane</keyword>
<dbReference type="EMBL" id="JAYMYQ010000001">
    <property type="protein sequence ID" value="KAK7360059.1"/>
    <property type="molecule type" value="Genomic_DNA"/>
</dbReference>
<proteinExistence type="predicted"/>
<gene>
    <name evidence="2" type="ORF">VNO77_02031</name>
</gene>
<organism evidence="2 3">
    <name type="scientific">Canavalia gladiata</name>
    <name type="common">Sword bean</name>
    <name type="synonym">Dolichos gladiatus</name>
    <dbReference type="NCBI Taxonomy" id="3824"/>
    <lineage>
        <taxon>Eukaryota</taxon>
        <taxon>Viridiplantae</taxon>
        <taxon>Streptophyta</taxon>
        <taxon>Embryophyta</taxon>
        <taxon>Tracheophyta</taxon>
        <taxon>Spermatophyta</taxon>
        <taxon>Magnoliopsida</taxon>
        <taxon>eudicotyledons</taxon>
        <taxon>Gunneridae</taxon>
        <taxon>Pentapetalae</taxon>
        <taxon>rosids</taxon>
        <taxon>fabids</taxon>
        <taxon>Fabales</taxon>
        <taxon>Fabaceae</taxon>
        <taxon>Papilionoideae</taxon>
        <taxon>50 kb inversion clade</taxon>
        <taxon>NPAAA clade</taxon>
        <taxon>indigoferoid/millettioid clade</taxon>
        <taxon>Phaseoleae</taxon>
        <taxon>Canavalia</taxon>
    </lineage>
</organism>
<keyword evidence="1" id="KW-0812">Transmembrane</keyword>
<keyword evidence="1" id="KW-1133">Transmembrane helix</keyword>
<protein>
    <submittedName>
        <fullName evidence="2">Uncharacterized protein</fullName>
    </submittedName>
</protein>
<evidence type="ECO:0000256" key="1">
    <source>
        <dbReference type="SAM" id="Phobius"/>
    </source>
</evidence>
<feature type="transmembrane region" description="Helical" evidence="1">
    <location>
        <begin position="161"/>
        <end position="188"/>
    </location>
</feature>
<sequence>MMARDGKAKSCSRDNITMVRWQICGVLMLTTMEKGNFGYPKNVDSSMVVVPFRCLSSFSVPMLPTHLSLLIQSISMMIKSSQGVRGPTSVHEHSGDRILVKPESSSTPIAKITITFIPFSLIEEIMRSFQQMQYPLLNLRSFSLALCIQITYSTTNLTDPILLIITFLSKLVVVFVSIIPMVSGWCALDLGLVA</sequence>
<accession>A0AAN9MSG9</accession>